<dbReference type="InterPro" id="IPR002994">
    <property type="entry name" value="Surf1/Shy1"/>
</dbReference>
<dbReference type="KEGG" id="ares:IWH25_01325"/>
<organism evidence="7 8">
    <name type="scientific">Azospira restricta</name>
    <dbReference type="NCBI Taxonomy" id="404405"/>
    <lineage>
        <taxon>Bacteria</taxon>
        <taxon>Pseudomonadati</taxon>
        <taxon>Pseudomonadota</taxon>
        <taxon>Betaproteobacteria</taxon>
        <taxon>Rhodocyclales</taxon>
        <taxon>Rhodocyclaceae</taxon>
        <taxon>Azospira</taxon>
    </lineage>
</organism>
<dbReference type="GO" id="GO:0005886">
    <property type="term" value="C:plasma membrane"/>
    <property type="evidence" value="ECO:0007669"/>
    <property type="project" value="UniProtKB-SubCell"/>
</dbReference>
<evidence type="ECO:0000256" key="4">
    <source>
        <dbReference type="ARBA" id="ARBA00022989"/>
    </source>
</evidence>
<dbReference type="EMBL" id="CP064781">
    <property type="protein sequence ID" value="QRJ64031.1"/>
    <property type="molecule type" value="Genomic_DNA"/>
</dbReference>
<comment type="subcellular location">
    <subcellularLocation>
        <location evidence="6">Cell membrane</location>
        <topology evidence="6">Multi-pass membrane protein</topology>
    </subcellularLocation>
    <subcellularLocation>
        <location evidence="1">Membrane</location>
    </subcellularLocation>
</comment>
<dbReference type="PANTHER" id="PTHR23427">
    <property type="entry name" value="SURFEIT LOCUS PROTEIN"/>
    <property type="match status" value="1"/>
</dbReference>
<dbReference type="PROSITE" id="PS50895">
    <property type="entry name" value="SURF1"/>
    <property type="match status" value="1"/>
</dbReference>
<protein>
    <recommendedName>
        <fullName evidence="6">SURF1-like protein</fullName>
    </recommendedName>
</protein>
<keyword evidence="6" id="KW-1003">Cell membrane</keyword>
<dbReference type="AlphaFoldDB" id="A0A974SPG4"/>
<reference evidence="7" key="1">
    <citation type="submission" date="2020-11" db="EMBL/GenBank/DDBJ databases">
        <title>Azospira restricta DSM 18626 genome sequence.</title>
        <authorList>
            <person name="Moe W.M."/>
        </authorList>
    </citation>
    <scope>NUCLEOTIDE SEQUENCE</scope>
    <source>
        <strain evidence="7">DSM 18626</strain>
    </source>
</reference>
<accession>A0A974SPG4</accession>
<evidence type="ECO:0000256" key="6">
    <source>
        <dbReference type="RuleBase" id="RU363076"/>
    </source>
</evidence>
<gene>
    <name evidence="7" type="ORF">IWH25_01325</name>
</gene>
<keyword evidence="8" id="KW-1185">Reference proteome</keyword>
<evidence type="ECO:0000313" key="8">
    <source>
        <dbReference type="Proteomes" id="UP000663444"/>
    </source>
</evidence>
<name>A0A974SPG4_9RHOO</name>
<dbReference type="Pfam" id="PF02104">
    <property type="entry name" value="SURF1"/>
    <property type="match status" value="1"/>
</dbReference>
<dbReference type="RefSeq" id="WP_203387563.1">
    <property type="nucleotide sequence ID" value="NZ_CP064781.1"/>
</dbReference>
<proteinExistence type="inferred from homology"/>
<dbReference type="PANTHER" id="PTHR23427:SF2">
    <property type="entry name" value="SURFEIT LOCUS PROTEIN 1"/>
    <property type="match status" value="1"/>
</dbReference>
<dbReference type="InterPro" id="IPR045214">
    <property type="entry name" value="Surf1/Surf4"/>
</dbReference>
<evidence type="ECO:0000256" key="1">
    <source>
        <dbReference type="ARBA" id="ARBA00004370"/>
    </source>
</evidence>
<evidence type="ECO:0000313" key="7">
    <source>
        <dbReference type="EMBL" id="QRJ64031.1"/>
    </source>
</evidence>
<keyword evidence="4 6" id="KW-1133">Transmembrane helix</keyword>
<feature type="transmembrane region" description="Helical" evidence="6">
    <location>
        <begin position="247"/>
        <end position="267"/>
    </location>
</feature>
<dbReference type="Proteomes" id="UP000663444">
    <property type="component" value="Chromosome"/>
</dbReference>
<dbReference type="CDD" id="cd06662">
    <property type="entry name" value="SURF1"/>
    <property type="match status" value="1"/>
</dbReference>
<evidence type="ECO:0000256" key="2">
    <source>
        <dbReference type="ARBA" id="ARBA00007165"/>
    </source>
</evidence>
<comment type="similarity">
    <text evidence="2 6">Belongs to the SURF1 family.</text>
</comment>
<keyword evidence="3 6" id="KW-0812">Transmembrane</keyword>
<feature type="transmembrane region" description="Helical" evidence="6">
    <location>
        <begin position="31"/>
        <end position="55"/>
    </location>
</feature>
<evidence type="ECO:0000256" key="5">
    <source>
        <dbReference type="ARBA" id="ARBA00023136"/>
    </source>
</evidence>
<sequence length="274" mass="30092">MGEVRKESSQLEHVPVGEVPAAGARPASRRFVVLGGGALVALLVPLFVSLGQWQWDKAATKEARQALLDARAVEAPATLPATPVDAEAMRYRRVVVRGVYEPARQILIDNRVHREQAGYHVVTPLRIDGGAADGAGGMRVLVNRGWVPAGPDRRTLPAIETPTGTVALQATAVVPGTRFFTLAAEPAVGWESPAMRVWQNLDLARYRQAVDFPLQPVVLELAADSAGGGFVRDWPRPDERIERHLGYAWQWFGFAAATVGIWLFFLLRPWLRQR</sequence>
<evidence type="ECO:0000256" key="3">
    <source>
        <dbReference type="ARBA" id="ARBA00022692"/>
    </source>
</evidence>
<keyword evidence="5 6" id="KW-0472">Membrane</keyword>